<gene>
    <name evidence="3" type="ORF">Ae201684_008022</name>
</gene>
<keyword evidence="4" id="KW-1185">Reference proteome</keyword>
<dbReference type="GO" id="GO:0005576">
    <property type="term" value="C:extracellular region"/>
    <property type="evidence" value="ECO:0007669"/>
    <property type="project" value="InterPro"/>
</dbReference>
<evidence type="ECO:0000256" key="2">
    <source>
        <dbReference type="SAM" id="SignalP"/>
    </source>
</evidence>
<dbReference type="EMBL" id="VJMJ01000095">
    <property type="protein sequence ID" value="KAF0735542.1"/>
    <property type="molecule type" value="Genomic_DNA"/>
</dbReference>
<feature type="signal peptide" evidence="2">
    <location>
        <begin position="1"/>
        <end position="21"/>
    </location>
</feature>
<comment type="caution">
    <text evidence="3">The sequence shown here is derived from an EMBL/GenBank/DDBJ whole genome shotgun (WGS) entry which is preliminary data.</text>
</comment>
<proteinExistence type="predicted"/>
<feature type="chain" id="PRO_5026305374" description="Secreted protein" evidence="2">
    <location>
        <begin position="22"/>
        <end position="207"/>
    </location>
</feature>
<dbReference type="Gene3D" id="1.10.239.10">
    <property type="entry name" value="Elicitin domain"/>
    <property type="match status" value="1"/>
</dbReference>
<dbReference type="Proteomes" id="UP000481153">
    <property type="component" value="Unassembled WGS sequence"/>
</dbReference>
<feature type="region of interest" description="Disordered" evidence="1">
    <location>
        <begin position="117"/>
        <end position="178"/>
    </location>
</feature>
<evidence type="ECO:0008006" key="5">
    <source>
        <dbReference type="Google" id="ProtNLM"/>
    </source>
</evidence>
<evidence type="ECO:0000313" key="3">
    <source>
        <dbReference type="EMBL" id="KAF0735542.1"/>
    </source>
</evidence>
<protein>
    <recommendedName>
        <fullName evidence="5">Secreted protein</fullName>
    </recommendedName>
</protein>
<accession>A0A6G0X6I0</accession>
<organism evidence="3 4">
    <name type="scientific">Aphanomyces euteiches</name>
    <dbReference type="NCBI Taxonomy" id="100861"/>
    <lineage>
        <taxon>Eukaryota</taxon>
        <taxon>Sar</taxon>
        <taxon>Stramenopiles</taxon>
        <taxon>Oomycota</taxon>
        <taxon>Saprolegniomycetes</taxon>
        <taxon>Saprolegniales</taxon>
        <taxon>Verrucalvaceae</taxon>
        <taxon>Aphanomyces</taxon>
    </lineage>
</organism>
<reference evidence="3 4" key="1">
    <citation type="submission" date="2019-07" db="EMBL/GenBank/DDBJ databases">
        <title>Genomics analysis of Aphanomyces spp. identifies a new class of oomycete effector associated with host adaptation.</title>
        <authorList>
            <person name="Gaulin E."/>
        </authorList>
    </citation>
    <scope>NUCLEOTIDE SEQUENCE [LARGE SCALE GENOMIC DNA]</scope>
    <source>
        <strain evidence="3 4">ATCC 201684</strain>
    </source>
</reference>
<sequence length="207" mass="20167">MNFVKLVSGLCVVLLGASVAANSCTSADLDPISSAIAALGSSCQASTGFSADAFFSDMATVPSASKVATVAADSSCQSLFQAISTAMSNSTCTFWGVPLKSLATQDFSGWVSAKTTAGSLPTGTTTAAPTTSPGGNATDTPTTSSATPVPTTTSSPTSTAALTTTTPSATSSSTATTAAPTTTTAKSFAVALTSSIVTTAIATVMIL</sequence>
<dbReference type="AlphaFoldDB" id="A0A6G0X6I0"/>
<evidence type="ECO:0000256" key="1">
    <source>
        <dbReference type="SAM" id="MobiDB-lite"/>
    </source>
</evidence>
<evidence type="ECO:0000313" key="4">
    <source>
        <dbReference type="Proteomes" id="UP000481153"/>
    </source>
</evidence>
<dbReference type="InterPro" id="IPR036470">
    <property type="entry name" value="Elicitin_sf"/>
</dbReference>
<keyword evidence="2" id="KW-0732">Signal</keyword>
<name>A0A6G0X6I0_9STRA</name>